<dbReference type="SMART" id="SM00388">
    <property type="entry name" value="HisKA"/>
    <property type="match status" value="1"/>
</dbReference>
<dbReference type="GO" id="GO:0000155">
    <property type="term" value="F:phosphorelay sensor kinase activity"/>
    <property type="evidence" value="ECO:0007669"/>
    <property type="project" value="InterPro"/>
</dbReference>
<sequence length="975" mass="107809">MPVDQHSRVISHRSPFPRPYPARRPGLRFIGVLAWLALLIHLAAPALPAAAPDAPVLRVGLDVSAKPFSYVDENGRPAGFCVDLLEAIGRDQGLRFEYIALPWSDALAQFGDGKLDLLANLNRTPERTRLNDFSTPHVRMAGALFIRENAPRVHTHDDLRALRIAVSSESLAHQYLRDHGLDKNLLLVTDMSAALTAVEKGAADAALTPRTLSLKTIRDRGYRNVSDSGLNFPDLTYTSHLAVRHGRSELLYKLNLGLHNLREDGTYAVLYSRWLGPIETIRESWQIARAHWLTFLLVTSALALVFFLQRRLLLRLRRQTQDLKTSEERLTLALEGSEDAVWDWDILNGRVNRSERWAQILGCRPDEIAPQIDALAAITHPDDLERVEQSKRNLMRDGYGRVEYRLRAHDGTWRWIFDRGKVVARDSENRPSRVTGAATDITLRKRIEAALVRSQALLEQTQQAAGMGGWEYDLRTRTIFWTKETWRIHDLPPADDPLPEERVFDFCAPHSREILTAAVGLAVTEGQSFDLELEIVTANSRLVWVRCIGRVELAGEKVARLFGSLQDITRNKKADEDRQKLQLKMLEAQKLESLGVLAGGIAHDFNNLLTVIMGNASLARATNGTVSAEALEHIETASNRAADLCRQMLSYAGKSRFSLEGHDLNALIQDTTHLFKTSIAKNAVLEYTLSPAPLQVEIDASQIRQVIMNLVINASDAIGTAPGKIRVRSFLKAVTADQMRDARIGQERPPGDYIILEVEDDGCGMSAETITRIFDPFFTTKFTGRGLGLAAVLGIVRAHRGAFFVRSTLGKGTTFTLALPPATGVAATQVKPVALTFSSTEKAEGTILIVDDEPQVRKISASILEKQGYTTALASDGYEALALALAHGMRFKAVLLDLTMPGLDGPATLRELRALSKTVPVLIMSGYSETDARKHIIAAPLVGFIPKPFTADDLLVKIKALTTQADEMTSGTPQK</sequence>
<dbReference type="Gene3D" id="3.40.190.10">
    <property type="entry name" value="Periplasmic binding protein-like II"/>
    <property type="match status" value="2"/>
</dbReference>
<dbReference type="InterPro" id="IPR036097">
    <property type="entry name" value="HisK_dim/P_sf"/>
</dbReference>
<dbReference type="Pfam" id="PF00072">
    <property type="entry name" value="Response_reg"/>
    <property type="match status" value="1"/>
</dbReference>
<dbReference type="PRINTS" id="PR00344">
    <property type="entry name" value="BCTRLSENSOR"/>
</dbReference>
<dbReference type="InterPro" id="IPR005467">
    <property type="entry name" value="His_kinase_dom"/>
</dbReference>
<dbReference type="InterPro" id="IPR000014">
    <property type="entry name" value="PAS"/>
</dbReference>
<gene>
    <name evidence="9" type="ORF">CMV30_17630</name>
</gene>
<dbReference type="EC" id="2.7.13.3" evidence="2"/>
<dbReference type="EMBL" id="CP023344">
    <property type="protein sequence ID" value="ATC65617.1"/>
    <property type="molecule type" value="Genomic_DNA"/>
</dbReference>
<dbReference type="PROSITE" id="PS50113">
    <property type="entry name" value="PAC"/>
    <property type="match status" value="2"/>
</dbReference>
<dbReference type="InterPro" id="IPR013655">
    <property type="entry name" value="PAS_fold_3"/>
</dbReference>
<reference evidence="9 10" key="1">
    <citation type="submission" date="2017-09" db="EMBL/GenBank/DDBJ databases">
        <title>Complete genome sequence of Verrucomicrobial strain HZ-65, isolated from freshwater.</title>
        <authorList>
            <person name="Choi A."/>
        </authorList>
    </citation>
    <scope>NUCLEOTIDE SEQUENCE [LARGE SCALE GENOMIC DNA]</scope>
    <source>
        <strain evidence="9 10">HZ-65</strain>
    </source>
</reference>
<dbReference type="SUPFAM" id="SSF47384">
    <property type="entry name" value="Homodimeric domain of signal transducing histidine kinase"/>
    <property type="match status" value="1"/>
</dbReference>
<evidence type="ECO:0000256" key="2">
    <source>
        <dbReference type="ARBA" id="ARBA00012438"/>
    </source>
</evidence>
<feature type="domain" description="PAS" evidence="7">
    <location>
        <begin position="326"/>
        <end position="398"/>
    </location>
</feature>
<dbReference type="PROSITE" id="PS50109">
    <property type="entry name" value="HIS_KIN"/>
    <property type="match status" value="1"/>
</dbReference>
<dbReference type="Proteomes" id="UP000217265">
    <property type="component" value="Chromosome"/>
</dbReference>
<dbReference type="InterPro" id="IPR036890">
    <property type="entry name" value="HATPase_C_sf"/>
</dbReference>
<dbReference type="Pfam" id="PF00512">
    <property type="entry name" value="HisKA"/>
    <property type="match status" value="1"/>
</dbReference>
<dbReference type="Pfam" id="PF02518">
    <property type="entry name" value="HATPase_c"/>
    <property type="match status" value="1"/>
</dbReference>
<dbReference type="Gene3D" id="3.40.50.2300">
    <property type="match status" value="1"/>
</dbReference>
<dbReference type="InterPro" id="IPR004358">
    <property type="entry name" value="Sig_transdc_His_kin-like_C"/>
</dbReference>
<dbReference type="InterPro" id="IPR001610">
    <property type="entry name" value="PAC"/>
</dbReference>
<dbReference type="SUPFAM" id="SSF52172">
    <property type="entry name" value="CheY-like"/>
    <property type="match status" value="1"/>
</dbReference>
<dbReference type="SMART" id="SM00448">
    <property type="entry name" value="REC"/>
    <property type="match status" value="1"/>
</dbReference>
<dbReference type="SUPFAM" id="SSF55874">
    <property type="entry name" value="ATPase domain of HSP90 chaperone/DNA topoisomerase II/histidine kinase"/>
    <property type="match status" value="1"/>
</dbReference>
<keyword evidence="3 4" id="KW-0597">Phosphoprotein</keyword>
<evidence type="ECO:0000313" key="9">
    <source>
        <dbReference type="EMBL" id="ATC65617.1"/>
    </source>
</evidence>
<dbReference type="InterPro" id="IPR001789">
    <property type="entry name" value="Sig_transdc_resp-reg_receiver"/>
</dbReference>
<dbReference type="PROSITE" id="PS50112">
    <property type="entry name" value="PAS"/>
    <property type="match status" value="1"/>
</dbReference>
<dbReference type="InterPro" id="IPR000700">
    <property type="entry name" value="PAS-assoc_C"/>
</dbReference>
<dbReference type="PANTHER" id="PTHR43065:SF42">
    <property type="entry name" value="TWO-COMPONENT SENSOR PPRA"/>
    <property type="match status" value="1"/>
</dbReference>
<dbReference type="InterPro" id="IPR035965">
    <property type="entry name" value="PAS-like_dom_sf"/>
</dbReference>
<evidence type="ECO:0000256" key="4">
    <source>
        <dbReference type="PROSITE-ProRule" id="PRU00169"/>
    </source>
</evidence>
<dbReference type="CDD" id="cd00130">
    <property type="entry name" value="PAS"/>
    <property type="match status" value="1"/>
</dbReference>
<dbReference type="SUPFAM" id="SSF53850">
    <property type="entry name" value="Periplasmic binding protein-like II"/>
    <property type="match status" value="1"/>
</dbReference>
<proteinExistence type="predicted"/>
<organism evidence="9 10">
    <name type="scientific">Nibricoccus aquaticus</name>
    <dbReference type="NCBI Taxonomy" id="2576891"/>
    <lineage>
        <taxon>Bacteria</taxon>
        <taxon>Pseudomonadati</taxon>
        <taxon>Verrucomicrobiota</taxon>
        <taxon>Opitutia</taxon>
        <taxon>Opitutales</taxon>
        <taxon>Opitutaceae</taxon>
        <taxon>Nibricoccus</taxon>
    </lineage>
</organism>
<evidence type="ECO:0000259" key="7">
    <source>
        <dbReference type="PROSITE" id="PS50112"/>
    </source>
</evidence>
<feature type="domain" description="Histidine kinase" evidence="5">
    <location>
        <begin position="600"/>
        <end position="823"/>
    </location>
</feature>
<feature type="domain" description="PAC" evidence="8">
    <location>
        <begin position="529"/>
        <end position="580"/>
    </location>
</feature>
<dbReference type="CDD" id="cd00156">
    <property type="entry name" value="REC"/>
    <property type="match status" value="1"/>
</dbReference>
<evidence type="ECO:0000259" key="6">
    <source>
        <dbReference type="PROSITE" id="PS50110"/>
    </source>
</evidence>
<dbReference type="Pfam" id="PF08447">
    <property type="entry name" value="PAS_3"/>
    <property type="match status" value="1"/>
</dbReference>
<dbReference type="InterPro" id="IPR011006">
    <property type="entry name" value="CheY-like_superfamily"/>
</dbReference>
<accession>A0A290QBI6</accession>
<evidence type="ECO:0000259" key="8">
    <source>
        <dbReference type="PROSITE" id="PS50113"/>
    </source>
</evidence>
<dbReference type="Gene3D" id="3.30.450.20">
    <property type="entry name" value="PAS domain"/>
    <property type="match status" value="2"/>
</dbReference>
<feature type="domain" description="Response regulatory" evidence="6">
    <location>
        <begin position="846"/>
        <end position="962"/>
    </location>
</feature>
<dbReference type="CDD" id="cd13704">
    <property type="entry name" value="PBP2_HisK"/>
    <property type="match status" value="1"/>
</dbReference>
<evidence type="ECO:0000259" key="5">
    <source>
        <dbReference type="PROSITE" id="PS50109"/>
    </source>
</evidence>
<evidence type="ECO:0000256" key="1">
    <source>
        <dbReference type="ARBA" id="ARBA00000085"/>
    </source>
</evidence>
<dbReference type="Gene3D" id="3.30.565.10">
    <property type="entry name" value="Histidine kinase-like ATPase, C-terminal domain"/>
    <property type="match status" value="1"/>
</dbReference>
<dbReference type="Pfam" id="PF00497">
    <property type="entry name" value="SBP_bac_3"/>
    <property type="match status" value="1"/>
</dbReference>
<keyword evidence="10" id="KW-1185">Reference proteome</keyword>
<dbReference type="InterPro" id="IPR001638">
    <property type="entry name" value="Solute-binding_3/MltF_N"/>
</dbReference>
<feature type="modified residue" description="4-aspartylphosphate" evidence="4">
    <location>
        <position position="897"/>
    </location>
</feature>
<dbReference type="SUPFAM" id="SSF55785">
    <property type="entry name" value="PYP-like sensor domain (PAS domain)"/>
    <property type="match status" value="2"/>
</dbReference>
<dbReference type="SMART" id="SM00091">
    <property type="entry name" value="PAS"/>
    <property type="match status" value="1"/>
</dbReference>
<dbReference type="InterPro" id="IPR003594">
    <property type="entry name" value="HATPase_dom"/>
</dbReference>
<dbReference type="KEGG" id="vbh:CMV30_17630"/>
<dbReference type="AlphaFoldDB" id="A0A290QBI6"/>
<dbReference type="Gene3D" id="1.10.287.130">
    <property type="match status" value="1"/>
</dbReference>
<comment type="catalytic activity">
    <reaction evidence="1">
        <text>ATP + protein L-histidine = ADP + protein N-phospho-L-histidine.</text>
        <dbReference type="EC" id="2.7.13.3"/>
    </reaction>
</comment>
<dbReference type="NCBIfam" id="TIGR00229">
    <property type="entry name" value="sensory_box"/>
    <property type="match status" value="1"/>
</dbReference>
<feature type="domain" description="PAC" evidence="8">
    <location>
        <begin position="400"/>
        <end position="453"/>
    </location>
</feature>
<dbReference type="CDD" id="cd00082">
    <property type="entry name" value="HisKA"/>
    <property type="match status" value="1"/>
</dbReference>
<dbReference type="InterPro" id="IPR003661">
    <property type="entry name" value="HisK_dim/P_dom"/>
</dbReference>
<evidence type="ECO:0000313" key="10">
    <source>
        <dbReference type="Proteomes" id="UP000217265"/>
    </source>
</evidence>
<dbReference type="PANTHER" id="PTHR43065">
    <property type="entry name" value="SENSOR HISTIDINE KINASE"/>
    <property type="match status" value="1"/>
</dbReference>
<dbReference type="SMART" id="SM00387">
    <property type="entry name" value="HATPase_c"/>
    <property type="match status" value="1"/>
</dbReference>
<dbReference type="OrthoDB" id="9784397at2"/>
<protein>
    <recommendedName>
        <fullName evidence="2">histidine kinase</fullName>
        <ecNumber evidence="2">2.7.13.3</ecNumber>
    </recommendedName>
</protein>
<dbReference type="SMART" id="SM00062">
    <property type="entry name" value="PBPb"/>
    <property type="match status" value="1"/>
</dbReference>
<evidence type="ECO:0000256" key="3">
    <source>
        <dbReference type="ARBA" id="ARBA00022553"/>
    </source>
</evidence>
<name>A0A290QBI6_9BACT</name>
<dbReference type="PROSITE" id="PS50110">
    <property type="entry name" value="RESPONSE_REGULATORY"/>
    <property type="match status" value="1"/>
</dbReference>
<dbReference type="SMART" id="SM00086">
    <property type="entry name" value="PAC"/>
    <property type="match status" value="2"/>
</dbReference>